<dbReference type="PANTHER" id="PTHR23279:SF36">
    <property type="entry name" value="DEFECTIVE PROBOSCIS EXTENSION RESPONSE 9, ISOFORM A"/>
    <property type="match status" value="1"/>
</dbReference>
<dbReference type="OrthoDB" id="5969816at2759"/>
<dbReference type="STRING" id="299467.A0A443SIA8"/>
<feature type="domain" description="Ig-like" evidence="1">
    <location>
        <begin position="91"/>
        <end position="194"/>
    </location>
</feature>
<accession>A0A443SIA8</accession>
<gene>
    <name evidence="2" type="ORF">B4U80_05203</name>
</gene>
<dbReference type="PROSITE" id="PS50835">
    <property type="entry name" value="IG_LIKE"/>
    <property type="match status" value="1"/>
</dbReference>
<evidence type="ECO:0000313" key="3">
    <source>
        <dbReference type="Proteomes" id="UP000288716"/>
    </source>
</evidence>
<dbReference type="EMBL" id="NCKV01002172">
    <property type="protein sequence ID" value="RWS27222.1"/>
    <property type="molecule type" value="Genomic_DNA"/>
</dbReference>
<dbReference type="Gene3D" id="2.60.40.10">
    <property type="entry name" value="Immunoglobulins"/>
    <property type="match status" value="2"/>
</dbReference>
<name>A0A443SIA8_9ACAR</name>
<sequence>RHTENALFFASQSLKSCDTRVELTFLRSVCSQVSWIRRKNLHVLTVGKFTYTSDQRFQAVHLDNTDDWLLQIGYPQFEDGGEYECQISTTPKKSLFVNLNVVVSKAKIIGGPSLYINSGSGLTLTCEVNDTPGPPDFIFWYHNGEVINYTPRGIKVQTEKSAQTTSKLIISKAHPNDSGNYSCVPSNADAAHIAVHVMNNGGNPAAMQHGKRSAAAEFITNNAEHSCPMFTCHQQHALSTCLPLLLFLYKLHNLR</sequence>
<dbReference type="AlphaFoldDB" id="A0A443SIA8"/>
<comment type="caution">
    <text evidence="2">The sequence shown here is derived from an EMBL/GenBank/DDBJ whole genome shotgun (WGS) entry which is preliminary data.</text>
</comment>
<organism evidence="2 3">
    <name type="scientific">Leptotrombidium deliense</name>
    <dbReference type="NCBI Taxonomy" id="299467"/>
    <lineage>
        <taxon>Eukaryota</taxon>
        <taxon>Metazoa</taxon>
        <taxon>Ecdysozoa</taxon>
        <taxon>Arthropoda</taxon>
        <taxon>Chelicerata</taxon>
        <taxon>Arachnida</taxon>
        <taxon>Acari</taxon>
        <taxon>Acariformes</taxon>
        <taxon>Trombidiformes</taxon>
        <taxon>Prostigmata</taxon>
        <taxon>Anystina</taxon>
        <taxon>Parasitengona</taxon>
        <taxon>Trombiculoidea</taxon>
        <taxon>Trombiculidae</taxon>
        <taxon>Leptotrombidium</taxon>
    </lineage>
</organism>
<dbReference type="GO" id="GO:0050808">
    <property type="term" value="P:synapse organization"/>
    <property type="evidence" value="ECO:0007669"/>
    <property type="project" value="TreeGrafter"/>
</dbReference>
<protein>
    <recommendedName>
        <fullName evidence="1">Ig-like domain-containing protein</fullName>
    </recommendedName>
</protein>
<dbReference type="SMART" id="SM00408">
    <property type="entry name" value="IGc2"/>
    <property type="match status" value="1"/>
</dbReference>
<dbReference type="InterPro" id="IPR003599">
    <property type="entry name" value="Ig_sub"/>
</dbReference>
<dbReference type="InterPro" id="IPR013783">
    <property type="entry name" value="Ig-like_fold"/>
</dbReference>
<dbReference type="Proteomes" id="UP000288716">
    <property type="component" value="Unassembled WGS sequence"/>
</dbReference>
<feature type="non-terminal residue" evidence="2">
    <location>
        <position position="1"/>
    </location>
</feature>
<dbReference type="FunFam" id="2.60.40.10:FF:000533">
    <property type="entry name" value="Uncharacterized protein, isoform A"/>
    <property type="match status" value="1"/>
</dbReference>
<dbReference type="Pfam" id="PF13927">
    <property type="entry name" value="Ig_3"/>
    <property type="match status" value="1"/>
</dbReference>
<dbReference type="VEuPathDB" id="VectorBase:LDEU004817"/>
<proteinExistence type="predicted"/>
<dbReference type="CDD" id="cd00096">
    <property type="entry name" value="Ig"/>
    <property type="match status" value="1"/>
</dbReference>
<dbReference type="InterPro" id="IPR003598">
    <property type="entry name" value="Ig_sub2"/>
</dbReference>
<keyword evidence="3" id="KW-1185">Reference proteome</keyword>
<dbReference type="InterPro" id="IPR007110">
    <property type="entry name" value="Ig-like_dom"/>
</dbReference>
<reference evidence="2 3" key="1">
    <citation type="journal article" date="2018" name="Gigascience">
        <title>Genomes of trombidid mites reveal novel predicted allergens and laterally-transferred genes associated with secondary metabolism.</title>
        <authorList>
            <person name="Dong X."/>
            <person name="Chaisiri K."/>
            <person name="Xia D."/>
            <person name="Armstrong S.D."/>
            <person name="Fang Y."/>
            <person name="Donnelly M.J."/>
            <person name="Kadowaki T."/>
            <person name="McGarry J.W."/>
            <person name="Darby A.C."/>
            <person name="Makepeace B.L."/>
        </authorList>
    </citation>
    <scope>NUCLEOTIDE SEQUENCE [LARGE SCALE GENOMIC DNA]</scope>
    <source>
        <strain evidence="2">UoL-UT</strain>
    </source>
</reference>
<dbReference type="PANTHER" id="PTHR23279">
    <property type="entry name" value="DEFECTIVE PROBOSCIS EXTENSION RESPONSE DPR -RELATED"/>
    <property type="match status" value="1"/>
</dbReference>
<dbReference type="SUPFAM" id="SSF48726">
    <property type="entry name" value="Immunoglobulin"/>
    <property type="match status" value="2"/>
</dbReference>
<evidence type="ECO:0000313" key="2">
    <source>
        <dbReference type="EMBL" id="RWS27222.1"/>
    </source>
</evidence>
<evidence type="ECO:0000259" key="1">
    <source>
        <dbReference type="PROSITE" id="PS50835"/>
    </source>
</evidence>
<dbReference type="SMART" id="SM00409">
    <property type="entry name" value="IG"/>
    <property type="match status" value="2"/>
</dbReference>
<dbReference type="InterPro" id="IPR037448">
    <property type="entry name" value="Zig-8"/>
</dbReference>
<dbReference type="GO" id="GO:0032589">
    <property type="term" value="C:neuron projection membrane"/>
    <property type="evidence" value="ECO:0007669"/>
    <property type="project" value="TreeGrafter"/>
</dbReference>
<dbReference type="InterPro" id="IPR036179">
    <property type="entry name" value="Ig-like_dom_sf"/>
</dbReference>